<gene>
    <name evidence="16" type="ORF">H4O24_20110</name>
</gene>
<evidence type="ECO:0000256" key="7">
    <source>
        <dbReference type="ARBA" id="ARBA00022519"/>
    </source>
</evidence>
<dbReference type="EMBL" id="CP060054">
    <property type="protein sequence ID" value="QNE07731.1"/>
    <property type="molecule type" value="Genomic_DNA"/>
</dbReference>
<keyword evidence="11 15" id="KW-1133">Transmembrane helix</keyword>
<keyword evidence="8 15" id="KW-0812">Transmembrane</keyword>
<comment type="similarity">
    <text evidence="2">Belongs to the MerT family.</text>
</comment>
<dbReference type="Proteomes" id="UP000515297">
    <property type="component" value="Plasmid plas2"/>
</dbReference>
<dbReference type="AlphaFoldDB" id="A0A7G6W166"/>
<evidence type="ECO:0000313" key="17">
    <source>
        <dbReference type="Proteomes" id="UP000515297"/>
    </source>
</evidence>
<evidence type="ECO:0000313" key="16">
    <source>
        <dbReference type="EMBL" id="QNE07731.1"/>
    </source>
</evidence>
<evidence type="ECO:0000256" key="13">
    <source>
        <dbReference type="ARBA" id="ARBA00030934"/>
    </source>
</evidence>
<dbReference type="GO" id="GO:0015097">
    <property type="term" value="F:mercury ion transmembrane transporter activity"/>
    <property type="evidence" value="ECO:0007669"/>
    <property type="project" value="InterPro"/>
</dbReference>
<evidence type="ECO:0000256" key="12">
    <source>
        <dbReference type="ARBA" id="ARBA00023136"/>
    </source>
</evidence>
<protein>
    <recommendedName>
        <fullName evidence="3">Mercuric transport protein MerT</fullName>
    </recommendedName>
    <alternativeName>
        <fullName evidence="13">Mercury ion transport protein</fullName>
    </alternativeName>
</protein>
<comment type="function">
    <text evidence="14">Involved in mercury resistance. Probably transfers a mercuric ion from the periplasmic Hg(2+)-binding protein MerP to the cytoplasmic mercuric reductase MerA.</text>
</comment>
<evidence type="ECO:0000256" key="5">
    <source>
        <dbReference type="ARBA" id="ARBA00022466"/>
    </source>
</evidence>
<proteinExistence type="inferred from homology"/>
<evidence type="ECO:0000256" key="3">
    <source>
        <dbReference type="ARBA" id="ARBA00017053"/>
    </source>
</evidence>
<geneLocation type="plasmid" evidence="16 17">
    <name>plas2</name>
</geneLocation>
<dbReference type="InterPro" id="IPR003457">
    <property type="entry name" value="Transprt_MerT"/>
</dbReference>
<evidence type="ECO:0000256" key="1">
    <source>
        <dbReference type="ARBA" id="ARBA00004429"/>
    </source>
</evidence>
<evidence type="ECO:0000256" key="8">
    <source>
        <dbReference type="ARBA" id="ARBA00022692"/>
    </source>
</evidence>
<keyword evidence="6" id="KW-1003">Cell membrane</keyword>
<evidence type="ECO:0000256" key="2">
    <source>
        <dbReference type="ARBA" id="ARBA00008224"/>
    </source>
</evidence>
<feature type="transmembrane region" description="Helical" evidence="15">
    <location>
        <begin position="20"/>
        <end position="44"/>
    </location>
</feature>
<reference evidence="16 17" key="1">
    <citation type="submission" date="2020-08" db="EMBL/GenBank/DDBJ databases">
        <authorList>
            <person name="Liu G."/>
            <person name="Sun C."/>
        </authorList>
    </citation>
    <scope>NUCLEOTIDE SEQUENCE [LARGE SCALE GENOMIC DNA]</scope>
    <source>
        <strain evidence="16 17">OT19</strain>
        <plasmid evidence="16 17">plas2</plasmid>
    </source>
</reference>
<keyword evidence="5" id="KW-0475">Mercuric resistance</keyword>
<keyword evidence="7" id="KW-0997">Cell inner membrane</keyword>
<organism evidence="16 17">
    <name type="scientific">Croceicoccus marinus</name>
    <dbReference type="NCBI Taxonomy" id="450378"/>
    <lineage>
        <taxon>Bacteria</taxon>
        <taxon>Pseudomonadati</taxon>
        <taxon>Pseudomonadota</taxon>
        <taxon>Alphaproteobacteria</taxon>
        <taxon>Sphingomonadales</taxon>
        <taxon>Erythrobacteraceae</taxon>
        <taxon>Croceicoccus</taxon>
    </lineage>
</organism>
<feature type="transmembrane region" description="Helical" evidence="15">
    <location>
        <begin position="64"/>
        <end position="85"/>
    </location>
</feature>
<dbReference type="RefSeq" id="WP_158005333.1">
    <property type="nucleotide sequence ID" value="NZ_CP060054.1"/>
</dbReference>
<dbReference type="GO" id="GO:0046872">
    <property type="term" value="F:metal ion binding"/>
    <property type="evidence" value="ECO:0007669"/>
    <property type="project" value="UniProtKB-KW"/>
</dbReference>
<feature type="transmembrane region" description="Helical" evidence="15">
    <location>
        <begin position="106"/>
        <end position="126"/>
    </location>
</feature>
<evidence type="ECO:0000256" key="14">
    <source>
        <dbReference type="ARBA" id="ARBA00045720"/>
    </source>
</evidence>
<evidence type="ECO:0000256" key="9">
    <source>
        <dbReference type="ARBA" id="ARBA00022723"/>
    </source>
</evidence>
<name>A0A7G6W166_9SPHN</name>
<dbReference type="GO" id="GO:0005886">
    <property type="term" value="C:plasma membrane"/>
    <property type="evidence" value="ECO:0007669"/>
    <property type="project" value="UniProtKB-SubCell"/>
</dbReference>
<evidence type="ECO:0000256" key="4">
    <source>
        <dbReference type="ARBA" id="ARBA00022448"/>
    </source>
</evidence>
<evidence type="ECO:0000256" key="6">
    <source>
        <dbReference type="ARBA" id="ARBA00022475"/>
    </source>
</evidence>
<evidence type="ECO:0000256" key="11">
    <source>
        <dbReference type="ARBA" id="ARBA00022989"/>
    </source>
</evidence>
<accession>A0A7G6W166</accession>
<evidence type="ECO:0000256" key="15">
    <source>
        <dbReference type="SAM" id="Phobius"/>
    </source>
</evidence>
<comment type="subcellular location">
    <subcellularLocation>
        <location evidence="1">Cell inner membrane</location>
        <topology evidence="1">Multi-pass membrane protein</topology>
    </subcellularLocation>
</comment>
<keyword evidence="12 15" id="KW-0472">Membrane</keyword>
<dbReference type="Pfam" id="PF02411">
    <property type="entry name" value="MerT"/>
    <property type="match status" value="1"/>
</dbReference>
<keyword evidence="9" id="KW-0479">Metal-binding</keyword>
<keyword evidence="10" id="KW-0476">Mercury</keyword>
<sequence length="135" mass="13509">MTDTVARQPSTPGGPPVRGVASIAAALGLGAVTAAAACCVLPLALASLGVGAGLAGSFVGLASIRAPLLVLSAVALVVAWAMWWRKRETACAPGDACAVDVRSRRIVGLLIAATVLVGLAAIWGSIEPILMNWVL</sequence>
<keyword evidence="4" id="KW-0813">Transport</keyword>
<keyword evidence="16" id="KW-0614">Plasmid</keyword>
<evidence type="ECO:0000256" key="10">
    <source>
        <dbReference type="ARBA" id="ARBA00022914"/>
    </source>
</evidence>